<accession>A0A6J5Q4U5</accession>
<dbReference type="InterPro" id="IPR043732">
    <property type="entry name" value="DUF5675"/>
</dbReference>
<dbReference type="EMBL" id="LR797483">
    <property type="protein sequence ID" value="CAB4219620.1"/>
    <property type="molecule type" value="Genomic_DNA"/>
</dbReference>
<gene>
    <name evidence="3" type="ORF">UFOVP1017_3</name>
    <name evidence="4" type="ORF">UFOVP1168_3</name>
    <name evidence="5" type="ORF">UFOVP1617_50</name>
    <name evidence="2" type="ORF">UFOVP511_3</name>
</gene>
<evidence type="ECO:0000313" key="4">
    <source>
        <dbReference type="EMBL" id="CAB4187778.1"/>
    </source>
</evidence>
<dbReference type="EMBL" id="LR796968">
    <property type="protein sequence ID" value="CAB4178472.1"/>
    <property type="molecule type" value="Genomic_DNA"/>
</dbReference>
<evidence type="ECO:0000259" key="1">
    <source>
        <dbReference type="Pfam" id="PF18925"/>
    </source>
</evidence>
<name>A0A6J5Q4U5_9CAUD</name>
<dbReference type="EMBL" id="LR797116">
    <property type="protein sequence ID" value="CAB4187778.1"/>
    <property type="molecule type" value="Genomic_DNA"/>
</dbReference>
<evidence type="ECO:0000313" key="2">
    <source>
        <dbReference type="EMBL" id="CAB4146904.1"/>
    </source>
</evidence>
<reference evidence="3" key="1">
    <citation type="submission" date="2020-05" db="EMBL/GenBank/DDBJ databases">
        <authorList>
            <person name="Chiriac C."/>
            <person name="Salcher M."/>
            <person name="Ghai R."/>
            <person name="Kavagutti S V."/>
        </authorList>
    </citation>
    <scope>NUCLEOTIDE SEQUENCE</scope>
</reference>
<evidence type="ECO:0000313" key="5">
    <source>
        <dbReference type="EMBL" id="CAB4219620.1"/>
    </source>
</evidence>
<organism evidence="3">
    <name type="scientific">uncultured Caudovirales phage</name>
    <dbReference type="NCBI Taxonomy" id="2100421"/>
    <lineage>
        <taxon>Viruses</taxon>
        <taxon>Duplodnaviria</taxon>
        <taxon>Heunggongvirae</taxon>
        <taxon>Uroviricota</taxon>
        <taxon>Caudoviricetes</taxon>
        <taxon>Peduoviridae</taxon>
        <taxon>Maltschvirus</taxon>
        <taxon>Maltschvirus maltsch</taxon>
    </lineage>
</organism>
<sequence length="134" mass="14750">MNLRVIREPSTVAATMGILLIDGVFTCWTLEDVVRPVKIPGETAIPAGRYDVRLSLSQRFQKVLPEVLAVPGFTGIRIHAGNTQADTHGCVLVGRVRVYDRVEESKLALMNVMEHLRRATTAGDPITLTIEEAQ</sequence>
<proteinExistence type="predicted"/>
<dbReference type="EMBL" id="LR796490">
    <property type="protein sequence ID" value="CAB4146904.1"/>
    <property type="molecule type" value="Genomic_DNA"/>
</dbReference>
<feature type="domain" description="DUF5675" evidence="1">
    <location>
        <begin position="5"/>
        <end position="116"/>
    </location>
</feature>
<evidence type="ECO:0000313" key="3">
    <source>
        <dbReference type="EMBL" id="CAB4178472.1"/>
    </source>
</evidence>
<protein>
    <recommendedName>
        <fullName evidence="1">DUF5675 domain-containing protein</fullName>
    </recommendedName>
</protein>
<dbReference type="Pfam" id="PF18925">
    <property type="entry name" value="DUF5675"/>
    <property type="match status" value="1"/>
</dbReference>